<name>A0ABV8FFX3_9ACTN</name>
<organism evidence="3 4">
    <name type="scientific">Nocardiopsis sediminis</name>
    <dbReference type="NCBI Taxonomy" id="1778267"/>
    <lineage>
        <taxon>Bacteria</taxon>
        <taxon>Bacillati</taxon>
        <taxon>Actinomycetota</taxon>
        <taxon>Actinomycetes</taxon>
        <taxon>Streptosporangiales</taxon>
        <taxon>Nocardiopsidaceae</taxon>
        <taxon>Nocardiopsis</taxon>
    </lineage>
</organism>
<proteinExistence type="predicted"/>
<dbReference type="EMBL" id="JBHSBH010000003">
    <property type="protein sequence ID" value="MFC3994974.1"/>
    <property type="molecule type" value="Genomic_DNA"/>
</dbReference>
<dbReference type="RefSeq" id="WP_378529813.1">
    <property type="nucleotide sequence ID" value="NZ_JBHSBH010000003.1"/>
</dbReference>
<gene>
    <name evidence="3" type="ORF">ACFOVU_03555</name>
</gene>
<evidence type="ECO:0008006" key="5">
    <source>
        <dbReference type="Google" id="ProtNLM"/>
    </source>
</evidence>
<feature type="region of interest" description="Disordered" evidence="1">
    <location>
        <begin position="80"/>
        <end position="101"/>
    </location>
</feature>
<dbReference type="Proteomes" id="UP001595847">
    <property type="component" value="Unassembled WGS sequence"/>
</dbReference>
<keyword evidence="2" id="KW-1133">Transmembrane helix</keyword>
<keyword evidence="2" id="KW-0812">Transmembrane</keyword>
<dbReference type="PANTHER" id="PTHR42305">
    <property type="entry name" value="MEMBRANE PROTEIN RV1733C-RELATED"/>
    <property type="match status" value="1"/>
</dbReference>
<evidence type="ECO:0000256" key="1">
    <source>
        <dbReference type="SAM" id="MobiDB-lite"/>
    </source>
</evidence>
<dbReference type="PANTHER" id="PTHR42305:SF1">
    <property type="entry name" value="MEMBRANE PROTEIN RV1733C-RELATED"/>
    <property type="match status" value="1"/>
</dbReference>
<keyword evidence="4" id="KW-1185">Reference proteome</keyword>
<reference evidence="4" key="1">
    <citation type="journal article" date="2019" name="Int. J. Syst. Evol. Microbiol.">
        <title>The Global Catalogue of Microorganisms (GCM) 10K type strain sequencing project: providing services to taxonomists for standard genome sequencing and annotation.</title>
        <authorList>
            <consortium name="The Broad Institute Genomics Platform"/>
            <consortium name="The Broad Institute Genome Sequencing Center for Infectious Disease"/>
            <person name="Wu L."/>
            <person name="Ma J."/>
        </authorList>
    </citation>
    <scope>NUCLEOTIDE SEQUENCE [LARGE SCALE GENOMIC DNA]</scope>
    <source>
        <strain evidence="4">TBRC 1826</strain>
    </source>
</reference>
<sequence length="191" mass="19930">MRATPGVAGPADGPLCRPRDRAEALAGRLILAALLITALIAAPATWRSVHGSTLEDIGHESASLRKVEATLSADVTASGYDGAGGRTGQVPGSAVIDDGTGQPETTMVWTDPGGQKGDRVTAWLDSSGEPVHPPRSPDEAAGAAWTATAGVLVLLGMAAAVARSLLRRVMIRTALPGWHREWERVARDWSR</sequence>
<evidence type="ECO:0000256" key="2">
    <source>
        <dbReference type="SAM" id="Phobius"/>
    </source>
</evidence>
<evidence type="ECO:0000313" key="4">
    <source>
        <dbReference type="Proteomes" id="UP001595847"/>
    </source>
</evidence>
<feature type="transmembrane region" description="Helical" evidence="2">
    <location>
        <begin position="25"/>
        <end position="46"/>
    </location>
</feature>
<comment type="caution">
    <text evidence="3">The sequence shown here is derived from an EMBL/GenBank/DDBJ whole genome shotgun (WGS) entry which is preliminary data.</text>
</comment>
<keyword evidence="2" id="KW-0472">Membrane</keyword>
<feature type="transmembrane region" description="Helical" evidence="2">
    <location>
        <begin position="143"/>
        <end position="162"/>
    </location>
</feature>
<dbReference type="InterPro" id="IPR039708">
    <property type="entry name" value="MT1774/Rv1733c-like"/>
</dbReference>
<protein>
    <recommendedName>
        <fullName evidence="5">DUF3592 domain-containing protein</fullName>
    </recommendedName>
</protein>
<evidence type="ECO:0000313" key="3">
    <source>
        <dbReference type="EMBL" id="MFC3994974.1"/>
    </source>
</evidence>
<accession>A0ABV8FFX3</accession>